<evidence type="ECO:0000256" key="2">
    <source>
        <dbReference type="ARBA" id="ARBA00022801"/>
    </source>
</evidence>
<dbReference type="SUPFAM" id="SSF53474">
    <property type="entry name" value="alpha/beta-Hydrolases"/>
    <property type="match status" value="1"/>
</dbReference>
<dbReference type="AlphaFoldDB" id="A0A1I8G643"/>
<dbReference type="FunFam" id="3.40.50.1820:FF:000021">
    <property type="entry name" value="Lipase"/>
    <property type="match status" value="1"/>
</dbReference>
<feature type="compositionally biased region" description="Polar residues" evidence="6">
    <location>
        <begin position="619"/>
        <end position="634"/>
    </location>
</feature>
<dbReference type="WBParaSite" id="maker-uti_cns_0000995-snap-gene-1.15-mRNA-1">
    <property type="protein sequence ID" value="maker-uti_cns_0000995-snap-gene-1.15-mRNA-1"/>
    <property type="gene ID" value="maker-uti_cns_0000995-snap-gene-1.15"/>
</dbReference>
<evidence type="ECO:0000313" key="10">
    <source>
        <dbReference type="WBParaSite" id="maker-uti_cns_0008012-snap-gene-0.2-mRNA-1"/>
    </source>
</evidence>
<protein>
    <submittedName>
        <fullName evidence="9 10">AB hydrolase-1 domain-containing protein</fullName>
    </submittedName>
</protein>
<feature type="compositionally biased region" description="Low complexity" evidence="6">
    <location>
        <begin position="659"/>
        <end position="674"/>
    </location>
</feature>
<evidence type="ECO:0000256" key="4">
    <source>
        <dbReference type="ARBA" id="ARBA00023098"/>
    </source>
</evidence>
<dbReference type="WBParaSite" id="maker-uti_cns_0008012-snap-gene-0.2-mRNA-1">
    <property type="protein sequence ID" value="maker-uti_cns_0008012-snap-gene-0.2-mRNA-1"/>
    <property type="gene ID" value="maker-uti_cns_0008012-snap-gene-0.2"/>
</dbReference>
<keyword evidence="8" id="KW-1185">Reference proteome</keyword>
<feature type="domain" description="AB hydrolase-1" evidence="7">
    <location>
        <begin position="152"/>
        <end position="452"/>
    </location>
</feature>
<dbReference type="Proteomes" id="UP000095280">
    <property type="component" value="Unplaced"/>
</dbReference>
<keyword evidence="1" id="KW-0732">Signal</keyword>
<dbReference type="Gene3D" id="3.40.50.1820">
    <property type="entry name" value="alpha/beta hydrolase"/>
    <property type="match status" value="1"/>
</dbReference>
<dbReference type="PANTHER" id="PTHR11005">
    <property type="entry name" value="LYSOSOMAL ACID LIPASE-RELATED"/>
    <property type="match status" value="1"/>
</dbReference>
<keyword evidence="5" id="KW-0325">Glycoprotein</keyword>
<feature type="region of interest" description="Disordered" evidence="6">
    <location>
        <begin position="587"/>
        <end position="688"/>
    </location>
</feature>
<dbReference type="InterPro" id="IPR029058">
    <property type="entry name" value="AB_hydrolase_fold"/>
</dbReference>
<accession>A0A1I8G643</accession>
<dbReference type="GO" id="GO:0016787">
    <property type="term" value="F:hydrolase activity"/>
    <property type="evidence" value="ECO:0007669"/>
    <property type="project" value="UniProtKB-KW"/>
</dbReference>
<evidence type="ECO:0000256" key="3">
    <source>
        <dbReference type="ARBA" id="ARBA00022963"/>
    </source>
</evidence>
<evidence type="ECO:0000256" key="1">
    <source>
        <dbReference type="ARBA" id="ARBA00022729"/>
    </source>
</evidence>
<organism evidence="8 9">
    <name type="scientific">Macrostomum lignano</name>
    <dbReference type="NCBI Taxonomy" id="282301"/>
    <lineage>
        <taxon>Eukaryota</taxon>
        <taxon>Metazoa</taxon>
        <taxon>Spiralia</taxon>
        <taxon>Lophotrochozoa</taxon>
        <taxon>Platyhelminthes</taxon>
        <taxon>Rhabditophora</taxon>
        <taxon>Macrostomorpha</taxon>
        <taxon>Macrostomida</taxon>
        <taxon>Macrostomidae</taxon>
        <taxon>Macrostomum</taxon>
    </lineage>
</organism>
<reference evidence="9 10" key="1">
    <citation type="submission" date="2016-11" db="UniProtKB">
        <authorList>
            <consortium name="WormBaseParasite"/>
        </authorList>
    </citation>
    <scope>IDENTIFICATION</scope>
</reference>
<proteinExistence type="predicted"/>
<dbReference type="InterPro" id="IPR000073">
    <property type="entry name" value="AB_hydrolase_1"/>
</dbReference>
<sequence length="688" mass="76045">MEIAPWRLAIHKQSRSLTNRAASMHCAWRRLRRARNRLYISAHRSGMGRLQIALVLAAMGAILCLYLLSLSVTTMVGSLVPPGFYATAARFPGGCGDEWPPPKHIDPEVFQTIEQVISDKGFKVKSYNVTTADGYILGVQRIMPAIQRHPTPVLLVHGLLDSGFTWVSNLANQSLAYRLSEAGYDVWLGNVRGNTYSKAHVRLSPHQLEFWKFSWDQMAEFDLPAMIDAVIGETGAKQVYYVGHSQGTEIALAAWSQNRTLNSLVRAAALLAPVATVGYIESPIRLIAPLATSLADAIDFFGHGEFLPTTRLLKFLSLAVCGDALSPLCSNVIFLLCGFDCRYTNMTRLPVYISHTPAGTSAMNLVHYAQAVQHKRFQKYDYGKTENMRRYGQPTPPQYNLYNIRVPLAVYHGEKDWLADPTDFSLLLPQIKHTLARDRNVSDYNHLDFVWGYNAAKVLYDDVQPNRLIDQRREDEEYSTPPRVQYLIEKYNRLGFLAQQQQQLRQRQSPSVTDLNVGQSTSKLAAPRRFGSAAAIAIGATTSSSEFNKTEHSMRSPVKAATPASTPITVKRRSSIKDGLIKIGRRISTALRPGETTNNSSNREAAASPSRSDRKKSMPNESTSPGAATESTYRQGVAGSPTALKPTPAPRLQQHQESAATLAAAAAAAASARAMTSDKTPLRRRTMV</sequence>
<feature type="region of interest" description="Disordered" evidence="6">
    <location>
        <begin position="546"/>
        <end position="573"/>
    </location>
</feature>
<evidence type="ECO:0000256" key="6">
    <source>
        <dbReference type="SAM" id="MobiDB-lite"/>
    </source>
</evidence>
<dbReference type="GO" id="GO:0016042">
    <property type="term" value="P:lipid catabolic process"/>
    <property type="evidence" value="ECO:0007669"/>
    <property type="project" value="UniProtKB-KW"/>
</dbReference>
<evidence type="ECO:0000256" key="5">
    <source>
        <dbReference type="ARBA" id="ARBA00023180"/>
    </source>
</evidence>
<name>A0A1I8G643_9PLAT</name>
<evidence type="ECO:0000313" key="9">
    <source>
        <dbReference type="WBParaSite" id="maker-uti_cns_0000995-snap-gene-1.15-mRNA-1"/>
    </source>
</evidence>
<keyword evidence="3" id="KW-0442">Lipid degradation</keyword>
<dbReference type="Pfam" id="PF00561">
    <property type="entry name" value="Abhydrolase_1"/>
    <property type="match status" value="1"/>
</dbReference>
<keyword evidence="2" id="KW-0378">Hydrolase</keyword>
<keyword evidence="4" id="KW-0443">Lipid metabolism</keyword>
<evidence type="ECO:0000313" key="8">
    <source>
        <dbReference type="Proteomes" id="UP000095280"/>
    </source>
</evidence>
<evidence type="ECO:0000259" key="7">
    <source>
        <dbReference type="Pfam" id="PF00561"/>
    </source>
</evidence>